<dbReference type="PANTHER" id="PTHR21666">
    <property type="entry name" value="PEPTIDASE-RELATED"/>
    <property type="match status" value="1"/>
</dbReference>
<dbReference type="InterPro" id="IPR050570">
    <property type="entry name" value="Cell_wall_metabolism_enzyme"/>
</dbReference>
<proteinExistence type="predicted"/>
<dbReference type="PANTHER" id="PTHR21666:SF268">
    <property type="entry name" value="PEPTIDASE M23 DOMAIN-CONTAINING PROTEIN"/>
    <property type="match status" value="1"/>
</dbReference>
<dbReference type="AlphaFoldDB" id="A0A344J698"/>
<feature type="domain" description="M23ase beta-sheet core" evidence="1">
    <location>
        <begin position="78"/>
        <end position="177"/>
    </location>
</feature>
<keyword evidence="3" id="KW-1185">Reference proteome</keyword>
<dbReference type="InterPro" id="IPR011055">
    <property type="entry name" value="Dup_hybrid_motif"/>
</dbReference>
<protein>
    <submittedName>
        <fullName evidence="2">Peptidase</fullName>
    </submittedName>
</protein>
<organism evidence="2 3">
    <name type="scientific">Solilutibacter oculi</name>
    <dbReference type="NCBI Taxonomy" id="2698682"/>
    <lineage>
        <taxon>Bacteria</taxon>
        <taxon>Pseudomonadati</taxon>
        <taxon>Pseudomonadota</taxon>
        <taxon>Gammaproteobacteria</taxon>
        <taxon>Lysobacterales</taxon>
        <taxon>Lysobacteraceae</taxon>
        <taxon>Solilutibacter</taxon>
    </lineage>
</organism>
<dbReference type="GO" id="GO:0004222">
    <property type="term" value="F:metalloendopeptidase activity"/>
    <property type="evidence" value="ECO:0007669"/>
    <property type="project" value="TreeGrafter"/>
</dbReference>
<dbReference type="SUPFAM" id="SSF51261">
    <property type="entry name" value="Duplicated hybrid motif"/>
    <property type="match status" value="1"/>
</dbReference>
<sequence>MMPRRRTRALAKTWQRLLLVMLLAFVAWYGWRQPWAIAMREVWQLSRMPAPDALPVPVHGVRARHIADTWGGARSGGRKHQGVDIFAPRGTPVASTTHGVIARTGDYGLGGRQVWIIGPGGERHYYAHLDSIAPGIARFGRVTPGTLIGFVGDSGNARGTPTHLHYGLYAASGAHNPWPLLQAGARRDTPTATR</sequence>
<evidence type="ECO:0000313" key="3">
    <source>
        <dbReference type="Proteomes" id="UP000251842"/>
    </source>
</evidence>
<dbReference type="KEGG" id="lue:DCD74_07560"/>
<dbReference type="Pfam" id="PF01551">
    <property type="entry name" value="Peptidase_M23"/>
    <property type="match status" value="1"/>
</dbReference>
<dbReference type="CDD" id="cd12797">
    <property type="entry name" value="M23_peptidase"/>
    <property type="match status" value="1"/>
</dbReference>
<reference evidence="3" key="1">
    <citation type="submission" date="2018-05" db="EMBL/GenBank/DDBJ databases">
        <title>Luteimonas pekinense sp. nov., isolated from human Meibomian gland secretions, Beijing, China.</title>
        <authorList>
            <person name="Wen T."/>
            <person name="Bai H."/>
            <person name="Lv H."/>
        </authorList>
    </citation>
    <scope>NUCLEOTIDE SEQUENCE [LARGE SCALE GENOMIC DNA]</scope>
    <source>
        <strain evidence="3">83-4</strain>
    </source>
</reference>
<gene>
    <name evidence="2" type="ORF">DCD74_07560</name>
</gene>
<name>A0A344J698_9GAMM</name>
<dbReference type="EMBL" id="CP029556">
    <property type="protein sequence ID" value="AXA84558.1"/>
    <property type="molecule type" value="Genomic_DNA"/>
</dbReference>
<evidence type="ECO:0000259" key="1">
    <source>
        <dbReference type="Pfam" id="PF01551"/>
    </source>
</evidence>
<dbReference type="Gene3D" id="2.70.70.10">
    <property type="entry name" value="Glucose Permease (Domain IIA)"/>
    <property type="match status" value="1"/>
</dbReference>
<dbReference type="InterPro" id="IPR016047">
    <property type="entry name" value="M23ase_b-sheet_dom"/>
</dbReference>
<dbReference type="OrthoDB" id="9800107at2"/>
<evidence type="ECO:0000313" key="2">
    <source>
        <dbReference type="EMBL" id="AXA84558.1"/>
    </source>
</evidence>
<accession>A0A344J698</accession>
<dbReference type="Proteomes" id="UP000251842">
    <property type="component" value="Chromosome"/>
</dbReference>